<name>A0ABR8P8Z4_9LACO</name>
<evidence type="ECO:0000313" key="2">
    <source>
        <dbReference type="EMBL" id="MBD5807234.1"/>
    </source>
</evidence>
<feature type="region of interest" description="Disordered" evidence="1">
    <location>
        <begin position="391"/>
        <end position="410"/>
    </location>
</feature>
<evidence type="ECO:0000313" key="3">
    <source>
        <dbReference type="Proteomes" id="UP000704341"/>
    </source>
</evidence>
<reference evidence="2 3" key="1">
    <citation type="submission" date="2018-07" db="EMBL/GenBank/DDBJ databases">
        <title>Phylogenomic Insights into understanding Host Adaptation of Lactobacillus reuteri by a novel species, Lactobacillus spp. M31.</title>
        <authorList>
            <person name="Sharma S."/>
            <person name="Patil P."/>
            <person name="Korpole S."/>
            <person name="Patil P.B."/>
        </authorList>
    </citation>
    <scope>NUCLEOTIDE SEQUENCE [LARGE SCALE GENOMIC DNA]</scope>
    <source>
        <strain evidence="2 3">M31</strain>
    </source>
</reference>
<accession>A0ABR8P8Z4</accession>
<dbReference type="Proteomes" id="UP000704341">
    <property type="component" value="Unassembled WGS sequence"/>
</dbReference>
<keyword evidence="3" id="KW-1185">Reference proteome</keyword>
<comment type="caution">
    <text evidence="2">The sequence shown here is derived from an EMBL/GenBank/DDBJ whole genome shotgun (WGS) entry which is preliminary data.</text>
</comment>
<proteinExistence type="predicted"/>
<feature type="compositionally biased region" description="Basic and acidic residues" evidence="1">
    <location>
        <begin position="391"/>
        <end position="405"/>
    </location>
</feature>
<organism evidence="2 3">
    <name type="scientific">Limosilactobacillus walteri</name>
    <dbReference type="NCBI Taxonomy" id="2268022"/>
    <lineage>
        <taxon>Bacteria</taxon>
        <taxon>Bacillati</taxon>
        <taxon>Bacillota</taxon>
        <taxon>Bacilli</taxon>
        <taxon>Lactobacillales</taxon>
        <taxon>Lactobacillaceae</taxon>
        <taxon>Limosilactobacillus</taxon>
    </lineage>
</organism>
<dbReference type="EMBL" id="QORN01000039">
    <property type="protein sequence ID" value="MBD5807234.1"/>
    <property type="molecule type" value="Genomic_DNA"/>
</dbReference>
<dbReference type="RefSeq" id="WP_191668458.1">
    <property type="nucleotide sequence ID" value="NZ_QORN01000039.1"/>
</dbReference>
<evidence type="ECO:0000256" key="1">
    <source>
        <dbReference type="SAM" id="MobiDB-lite"/>
    </source>
</evidence>
<sequence length="426" mass="49739">MQIRKKLLSADVYKAIWSSNTKQAAEKYGVNYPDLLTVCHQAGIPIPSVQYRLALANGRDVTNFKADLPDNVNQYILVETDNSNAEEQDDQTPLDSDDIKQRFDFLNDPPKAQQITDALIRAGQKKTWRTTPEIKAYKASVRSWRTNDHSHNNFSNSYHYEEEPQPPRFIDNLSPHGLQRAYRLLNRVVTILKQAGEQVSDNLAITIGQDEIEYEIKEDQDKIPHEITSDEKKKLADYEEEKERDGWAFHPRIRKYDHPYNGHLRIRFLVSGSSKHYLKDRKIPLEDQLLDIIVNFYKTYLETKHAREQREKWEHERELEEQRNQQRAQQIADEKQRVLTLINEAKDYQLANVVRHYAVAVKQTEADSTKIAWMQSVANWLDPLVSGDNPYLEKRQHGDSDEKKASYLGEETTSSHNSFIDYLNML</sequence>
<protein>
    <submittedName>
        <fullName evidence="2">Uncharacterized protein</fullName>
    </submittedName>
</protein>
<gene>
    <name evidence="2" type="ORF">DTK66_09015</name>
</gene>